<dbReference type="InterPro" id="IPR019165">
    <property type="entry name" value="Peptidase_M76_ATP23"/>
</dbReference>
<sequence>MRFYHSPQQDQPYTEGKCTVELGRILETSPKVARLLQAIFALNKDSLRRGITCRPCAGTQQASRMGYYDGQYKRIVICCDNIHSEKQLESTLVHELVHAFDRIRTGTFSTMCHLIACGEIRASALGQCHDIKSPQRKRECIWEDAIRSTAVHCGGRTTAEMYIRQVFDKCVQDRAPFNIAHGS</sequence>
<accession>A0AAD7XS08</accession>
<evidence type="ECO:0000256" key="1">
    <source>
        <dbReference type="ARBA" id="ARBA00004137"/>
    </source>
</evidence>
<keyword evidence="8" id="KW-0472">Membrane</keyword>
<keyword evidence="8" id="KW-0496">Mitochondrion</keyword>
<evidence type="ECO:0000313" key="9">
    <source>
        <dbReference type="EMBL" id="KAJ8652310.1"/>
    </source>
</evidence>
<reference evidence="9 10" key="1">
    <citation type="submission" date="2023-03" db="EMBL/GenBank/DDBJ databases">
        <title>Genome sequence of Lichtheimia ornata CBS 291.66.</title>
        <authorList>
            <person name="Mohabir J.T."/>
            <person name="Shea T.P."/>
            <person name="Kurbessoian T."/>
            <person name="Berby B."/>
            <person name="Fontaine J."/>
            <person name="Livny J."/>
            <person name="Gnirke A."/>
            <person name="Stajich J.E."/>
            <person name="Cuomo C.A."/>
        </authorList>
    </citation>
    <scope>NUCLEOTIDE SEQUENCE [LARGE SCALE GENOMIC DNA]</scope>
    <source>
        <strain evidence="9">CBS 291.66</strain>
    </source>
</reference>
<dbReference type="PANTHER" id="PTHR21711">
    <property type="entry name" value="MITOCHONDRIAL INNER MEMBRANE PROTEASE"/>
    <property type="match status" value="1"/>
</dbReference>
<organism evidence="9 10">
    <name type="scientific">Lichtheimia ornata</name>
    <dbReference type="NCBI Taxonomy" id="688661"/>
    <lineage>
        <taxon>Eukaryota</taxon>
        <taxon>Fungi</taxon>
        <taxon>Fungi incertae sedis</taxon>
        <taxon>Mucoromycota</taxon>
        <taxon>Mucoromycotina</taxon>
        <taxon>Mucoromycetes</taxon>
        <taxon>Mucorales</taxon>
        <taxon>Lichtheimiaceae</taxon>
        <taxon>Lichtheimia</taxon>
    </lineage>
</organism>
<keyword evidence="10" id="KW-1185">Reference proteome</keyword>
<keyword evidence="5 8" id="KW-0479">Metal-binding</keyword>
<evidence type="ECO:0000256" key="8">
    <source>
        <dbReference type="RuleBase" id="RU364057"/>
    </source>
</evidence>
<dbReference type="AlphaFoldDB" id="A0AAD7XS08"/>
<evidence type="ECO:0000256" key="5">
    <source>
        <dbReference type="ARBA" id="ARBA00022723"/>
    </source>
</evidence>
<dbReference type="Pfam" id="PF09768">
    <property type="entry name" value="Peptidase_M76"/>
    <property type="match status" value="1"/>
</dbReference>
<dbReference type="EC" id="3.4.24.-" evidence="8"/>
<dbReference type="GeneID" id="83219471"/>
<keyword evidence="4 8" id="KW-0645">Protease</keyword>
<dbReference type="GO" id="GO:0005743">
    <property type="term" value="C:mitochondrial inner membrane"/>
    <property type="evidence" value="ECO:0007669"/>
    <property type="project" value="UniProtKB-SubCell"/>
</dbReference>
<dbReference type="Proteomes" id="UP001234581">
    <property type="component" value="Unassembled WGS sequence"/>
</dbReference>
<dbReference type="RefSeq" id="XP_058337224.1">
    <property type="nucleotide sequence ID" value="XM_058492030.1"/>
</dbReference>
<evidence type="ECO:0000256" key="7">
    <source>
        <dbReference type="ARBA" id="ARBA00023049"/>
    </source>
</evidence>
<comment type="similarity">
    <text evidence="2 8">Belongs to the peptidase M76 family.</text>
</comment>
<protein>
    <recommendedName>
        <fullName evidence="3 8">Mitochondrial inner membrane protease ATP23</fullName>
        <ecNumber evidence="8">3.4.24.-</ecNumber>
    </recommendedName>
</protein>
<comment type="caution">
    <text evidence="9">The sequence shown here is derived from an EMBL/GenBank/DDBJ whole genome shotgun (WGS) entry which is preliminary data.</text>
</comment>
<evidence type="ECO:0000256" key="4">
    <source>
        <dbReference type="ARBA" id="ARBA00022670"/>
    </source>
</evidence>
<name>A0AAD7XS08_9FUNG</name>
<dbReference type="EMBL" id="JARTCD010000110">
    <property type="protein sequence ID" value="KAJ8652310.1"/>
    <property type="molecule type" value="Genomic_DNA"/>
</dbReference>
<keyword evidence="7 8" id="KW-0482">Metalloprotease</keyword>
<evidence type="ECO:0000256" key="3">
    <source>
        <dbReference type="ARBA" id="ARBA00014615"/>
    </source>
</evidence>
<gene>
    <name evidence="9" type="ORF">O0I10_012083</name>
</gene>
<keyword evidence="6 8" id="KW-0378">Hydrolase</keyword>
<keyword evidence="8" id="KW-0999">Mitochondrion inner membrane</keyword>
<evidence type="ECO:0000256" key="2">
    <source>
        <dbReference type="ARBA" id="ARBA00009915"/>
    </source>
</evidence>
<dbReference type="GO" id="GO:0046872">
    <property type="term" value="F:metal ion binding"/>
    <property type="evidence" value="ECO:0007669"/>
    <property type="project" value="UniProtKB-KW"/>
</dbReference>
<evidence type="ECO:0000256" key="6">
    <source>
        <dbReference type="ARBA" id="ARBA00022801"/>
    </source>
</evidence>
<dbReference type="GO" id="GO:0033615">
    <property type="term" value="P:mitochondrial proton-transporting ATP synthase complex assembly"/>
    <property type="evidence" value="ECO:0007669"/>
    <property type="project" value="TreeGrafter"/>
</dbReference>
<proteinExistence type="inferred from homology"/>
<comment type="subcellular location">
    <subcellularLocation>
        <location evidence="1 8">Mitochondrion inner membrane</location>
        <topology evidence="1 8">Peripheral membrane protein</topology>
        <orientation evidence="1 8">Intermembrane side</orientation>
    </subcellularLocation>
</comment>
<comment type="function">
    <text evidence="8">Has a dual role in the assembly of mitochondrial ATPase.</text>
</comment>
<dbReference type="GO" id="GO:0004222">
    <property type="term" value="F:metalloendopeptidase activity"/>
    <property type="evidence" value="ECO:0007669"/>
    <property type="project" value="InterPro"/>
</dbReference>
<dbReference type="GO" id="GO:0034982">
    <property type="term" value="P:mitochondrial protein processing"/>
    <property type="evidence" value="ECO:0007669"/>
    <property type="project" value="TreeGrafter"/>
</dbReference>
<dbReference type="PANTHER" id="PTHR21711:SF0">
    <property type="entry name" value="MITOCHONDRIAL INNER MEMBRANE PROTEASE ATP23 HOMOLOG"/>
    <property type="match status" value="1"/>
</dbReference>
<evidence type="ECO:0000313" key="10">
    <source>
        <dbReference type="Proteomes" id="UP001234581"/>
    </source>
</evidence>